<feature type="compositionally biased region" description="Basic and acidic residues" evidence="1">
    <location>
        <begin position="271"/>
        <end position="284"/>
    </location>
</feature>
<gene>
    <name evidence="2" type="ORF">EDB92DRAFT_2099808</name>
</gene>
<keyword evidence="3" id="KW-1185">Reference proteome</keyword>
<feature type="compositionally biased region" description="Basic and acidic residues" evidence="1">
    <location>
        <begin position="247"/>
        <end position="261"/>
    </location>
</feature>
<proteinExistence type="predicted"/>
<dbReference type="Proteomes" id="UP001201163">
    <property type="component" value="Unassembled WGS sequence"/>
</dbReference>
<feature type="compositionally biased region" description="Basic and acidic residues" evidence="1">
    <location>
        <begin position="176"/>
        <end position="185"/>
    </location>
</feature>
<evidence type="ECO:0000256" key="1">
    <source>
        <dbReference type="SAM" id="MobiDB-lite"/>
    </source>
</evidence>
<feature type="region of interest" description="Disordered" evidence="1">
    <location>
        <begin position="1"/>
        <end position="124"/>
    </location>
</feature>
<feature type="compositionally biased region" description="Low complexity" evidence="1">
    <location>
        <begin position="48"/>
        <end position="62"/>
    </location>
</feature>
<evidence type="ECO:0000313" key="2">
    <source>
        <dbReference type="EMBL" id="KAH9001045.1"/>
    </source>
</evidence>
<feature type="compositionally biased region" description="Basic and acidic residues" evidence="1">
    <location>
        <begin position="219"/>
        <end position="236"/>
    </location>
</feature>
<feature type="compositionally biased region" description="Basic residues" evidence="1">
    <location>
        <begin position="1"/>
        <end position="11"/>
    </location>
</feature>
<dbReference type="EMBL" id="JAKELL010000001">
    <property type="protein sequence ID" value="KAH9001045.1"/>
    <property type="molecule type" value="Genomic_DNA"/>
</dbReference>
<dbReference type="AlphaFoldDB" id="A0AAD4QCU3"/>
<feature type="compositionally biased region" description="Basic and acidic residues" evidence="1">
    <location>
        <begin position="295"/>
        <end position="314"/>
    </location>
</feature>
<comment type="caution">
    <text evidence="2">The sequence shown here is derived from an EMBL/GenBank/DDBJ whole genome shotgun (WGS) entry which is preliminary data.</text>
</comment>
<organism evidence="2 3">
    <name type="scientific">Lactarius akahatsu</name>
    <dbReference type="NCBI Taxonomy" id="416441"/>
    <lineage>
        <taxon>Eukaryota</taxon>
        <taxon>Fungi</taxon>
        <taxon>Dikarya</taxon>
        <taxon>Basidiomycota</taxon>
        <taxon>Agaricomycotina</taxon>
        <taxon>Agaricomycetes</taxon>
        <taxon>Russulales</taxon>
        <taxon>Russulaceae</taxon>
        <taxon>Lactarius</taxon>
    </lineage>
</organism>
<accession>A0AAD4QCU3</accession>
<protein>
    <submittedName>
        <fullName evidence="2">Uncharacterized protein</fullName>
    </submittedName>
</protein>
<sequence length="360" mass="39277">MERSHTVHRQRSVADMSPARGRRGGPTAYPDVPDVPPLPRSRLSDVQSEASTSSWSSSASSTFAGRMKGRSGYASSRTSLEDAAEPRKETGREWGGWLRQRTDAVPEPEYMDREDGDDEPPVDAGYGLSLWSRVATATNTLTVSVSKAWAANITAHSGEQTPPGEESRLTRAMKAYHLEKARDPTDLPPWLFGEHERRPAGRPSASTRSREASGPGVYESRDDTAPPRGRGLRDIYDAAAAATSTPSRDERREMSRGRGWQDDISAGHSSKANDRLKALRDAKRNAVQQRNASVSRDRLEFTDDERSSAREEYSRGYGLDSRPGSAGAGQGRAPSLPAGVRPGVSRGLPPRPSSRNVVRK</sequence>
<reference evidence="2" key="1">
    <citation type="submission" date="2022-01" db="EMBL/GenBank/DDBJ databases">
        <title>Comparative genomics reveals a dynamic genome evolution in the ectomycorrhizal milk-cap (Lactarius) mushrooms.</title>
        <authorList>
            <consortium name="DOE Joint Genome Institute"/>
            <person name="Lebreton A."/>
            <person name="Tang N."/>
            <person name="Kuo A."/>
            <person name="LaButti K."/>
            <person name="Drula E."/>
            <person name="Barry K."/>
            <person name="Clum A."/>
            <person name="Lipzen A."/>
            <person name="Mousain D."/>
            <person name="Ng V."/>
            <person name="Wang R."/>
            <person name="Wang X."/>
            <person name="Dai Y."/>
            <person name="Henrissat B."/>
            <person name="Grigoriev I.V."/>
            <person name="Guerin-Laguette A."/>
            <person name="Yu F."/>
            <person name="Martin F.M."/>
        </authorList>
    </citation>
    <scope>NUCLEOTIDE SEQUENCE</scope>
    <source>
        <strain evidence="2">QP</strain>
    </source>
</reference>
<feature type="region of interest" description="Disordered" evidence="1">
    <location>
        <begin position="153"/>
        <end position="360"/>
    </location>
</feature>
<evidence type="ECO:0000313" key="3">
    <source>
        <dbReference type="Proteomes" id="UP001201163"/>
    </source>
</evidence>
<feature type="compositionally biased region" description="Acidic residues" evidence="1">
    <location>
        <begin position="112"/>
        <end position="121"/>
    </location>
</feature>
<name>A0AAD4QCU3_9AGAM</name>